<protein>
    <submittedName>
        <fullName evidence="3">Stage III sporulation protein AE</fullName>
    </submittedName>
</protein>
<reference evidence="3" key="1">
    <citation type="submission" date="2020-08" db="EMBL/GenBank/DDBJ databases">
        <title>Genome public.</title>
        <authorList>
            <person name="Liu C."/>
            <person name="Sun Q."/>
        </authorList>
    </citation>
    <scope>NUCLEOTIDE SEQUENCE</scope>
    <source>
        <strain evidence="3">NSJ-50</strain>
    </source>
</reference>
<keyword evidence="4" id="KW-1185">Reference proteome</keyword>
<organism evidence="3 4">
    <name type="scientific">Qingrenia yutianensis</name>
    <dbReference type="NCBI Taxonomy" id="2763676"/>
    <lineage>
        <taxon>Bacteria</taxon>
        <taxon>Bacillati</taxon>
        <taxon>Bacillota</taxon>
        <taxon>Clostridia</taxon>
        <taxon>Eubacteriales</taxon>
        <taxon>Oscillospiraceae</taxon>
        <taxon>Qingrenia</taxon>
    </lineage>
</organism>
<dbReference type="EMBL" id="JACRTE010000003">
    <property type="protein sequence ID" value="MBC8596046.1"/>
    <property type="molecule type" value="Genomic_DNA"/>
</dbReference>
<dbReference type="Proteomes" id="UP000647416">
    <property type="component" value="Unassembled WGS sequence"/>
</dbReference>
<dbReference type="InterPro" id="IPR014194">
    <property type="entry name" value="Spore_III_AE"/>
</dbReference>
<keyword evidence="1" id="KW-0812">Transmembrane</keyword>
<feature type="transmembrane region" description="Helical" evidence="1">
    <location>
        <begin position="98"/>
        <end position="117"/>
    </location>
</feature>
<evidence type="ECO:0000256" key="2">
    <source>
        <dbReference type="SAM" id="SignalP"/>
    </source>
</evidence>
<feature type="transmembrane region" description="Helical" evidence="1">
    <location>
        <begin position="238"/>
        <end position="258"/>
    </location>
</feature>
<keyword evidence="1" id="KW-1133">Transmembrane helix</keyword>
<dbReference type="Pfam" id="PF09546">
    <property type="entry name" value="Spore_III_AE"/>
    <property type="match status" value="1"/>
</dbReference>
<dbReference type="PROSITE" id="PS51257">
    <property type="entry name" value="PROKAR_LIPOPROTEIN"/>
    <property type="match status" value="1"/>
</dbReference>
<accession>A0A926F9X4</accession>
<proteinExistence type="predicted"/>
<evidence type="ECO:0000256" key="1">
    <source>
        <dbReference type="SAM" id="Phobius"/>
    </source>
</evidence>
<keyword evidence="1" id="KW-0472">Membrane</keyword>
<sequence>MKKPMKLFVKFLISCLAVLCVFSLSQSCFADSVSDEFFGSDAVDIIGEKARNENTDKVYGGFDFAEFTKEILNGNVFQPKKIVGKAMKIIFGAVMENAHMLVVLIALALVGGIISNLQSSFNAKSTAETAFFAFYTMYSGILTVCVYNCLESARQTVEAQSAFLQAATPTYIGMMIASGSVLKSAASKPVILYFISLISIAVKDFFIPFSFMIFILSVINNLSGKMQITKLVSLLRLIVTRSLTALMTVFVTLLTLSGMSAQSADTLSVRAAKYAAQNFVPVVGNVLSSTIDTVYASASVLRSALGVAGIVTVALLCAYPVLKFGALIFLYKLAAAIIEPLADKRISNAVNEAANGISLLFSLLVCVAVVFSLSIAYLAEFAMGVG</sequence>
<feature type="transmembrane region" description="Helical" evidence="1">
    <location>
        <begin position="304"/>
        <end position="331"/>
    </location>
</feature>
<dbReference type="AlphaFoldDB" id="A0A926F9X4"/>
<keyword evidence="2" id="KW-0732">Signal</keyword>
<feature type="signal peptide" evidence="2">
    <location>
        <begin position="1"/>
        <end position="30"/>
    </location>
</feature>
<comment type="caution">
    <text evidence="3">The sequence shown here is derived from an EMBL/GenBank/DDBJ whole genome shotgun (WGS) entry which is preliminary data.</text>
</comment>
<dbReference type="RefSeq" id="WP_262431608.1">
    <property type="nucleotide sequence ID" value="NZ_JACRTE010000003.1"/>
</dbReference>
<gene>
    <name evidence="3" type="ORF">H8706_04080</name>
</gene>
<feature type="transmembrane region" description="Helical" evidence="1">
    <location>
        <begin position="352"/>
        <end position="379"/>
    </location>
</feature>
<feature type="transmembrane region" description="Helical" evidence="1">
    <location>
        <begin position="129"/>
        <end position="150"/>
    </location>
</feature>
<feature type="transmembrane region" description="Helical" evidence="1">
    <location>
        <begin position="191"/>
        <end position="218"/>
    </location>
</feature>
<feature type="transmembrane region" description="Helical" evidence="1">
    <location>
        <begin position="162"/>
        <end position="182"/>
    </location>
</feature>
<name>A0A926F9X4_9FIRM</name>
<evidence type="ECO:0000313" key="3">
    <source>
        <dbReference type="EMBL" id="MBC8596046.1"/>
    </source>
</evidence>
<feature type="chain" id="PRO_5037069981" evidence="2">
    <location>
        <begin position="31"/>
        <end position="386"/>
    </location>
</feature>
<evidence type="ECO:0000313" key="4">
    <source>
        <dbReference type="Proteomes" id="UP000647416"/>
    </source>
</evidence>